<evidence type="ECO:0000256" key="3">
    <source>
        <dbReference type="SAM" id="MobiDB-lite"/>
    </source>
</evidence>
<keyword evidence="6" id="KW-1185">Reference proteome</keyword>
<evidence type="ECO:0000256" key="2">
    <source>
        <dbReference type="ARBA" id="ARBA00023242"/>
    </source>
</evidence>
<feature type="compositionally biased region" description="Acidic residues" evidence="3">
    <location>
        <begin position="34"/>
        <end position="60"/>
    </location>
</feature>
<feature type="region of interest" description="Disordered" evidence="3">
    <location>
        <begin position="118"/>
        <end position="201"/>
    </location>
</feature>
<gene>
    <name evidence="5" type="ORF">FB45DRAFT_926625</name>
</gene>
<reference evidence="5" key="1">
    <citation type="submission" date="2023-03" db="EMBL/GenBank/DDBJ databases">
        <title>Massive genome expansion in bonnet fungi (Mycena s.s.) driven by repeated elements and novel gene families across ecological guilds.</title>
        <authorList>
            <consortium name="Lawrence Berkeley National Laboratory"/>
            <person name="Harder C.B."/>
            <person name="Miyauchi S."/>
            <person name="Viragh M."/>
            <person name="Kuo A."/>
            <person name="Thoen E."/>
            <person name="Andreopoulos B."/>
            <person name="Lu D."/>
            <person name="Skrede I."/>
            <person name="Drula E."/>
            <person name="Henrissat B."/>
            <person name="Morin E."/>
            <person name="Kohler A."/>
            <person name="Barry K."/>
            <person name="LaButti K."/>
            <person name="Morin E."/>
            <person name="Salamov A."/>
            <person name="Lipzen A."/>
            <person name="Mereny Z."/>
            <person name="Hegedus B."/>
            <person name="Baldrian P."/>
            <person name="Stursova M."/>
            <person name="Weitz H."/>
            <person name="Taylor A."/>
            <person name="Grigoriev I.V."/>
            <person name="Nagy L.G."/>
            <person name="Martin F."/>
            <person name="Kauserud H."/>
        </authorList>
    </citation>
    <scope>NUCLEOTIDE SEQUENCE</scope>
    <source>
        <strain evidence="5">9284</strain>
    </source>
</reference>
<comment type="caution">
    <text evidence="5">The sequence shown here is derived from an EMBL/GenBank/DDBJ whole genome shotgun (WGS) entry which is preliminary data.</text>
</comment>
<dbReference type="InterPro" id="IPR008251">
    <property type="entry name" value="Chromo_shadow_dom"/>
</dbReference>
<feature type="region of interest" description="Disordered" evidence="3">
    <location>
        <begin position="1"/>
        <end position="60"/>
    </location>
</feature>
<evidence type="ECO:0000313" key="6">
    <source>
        <dbReference type="Proteomes" id="UP001221142"/>
    </source>
</evidence>
<organism evidence="5 6">
    <name type="scientific">Roridomyces roridus</name>
    <dbReference type="NCBI Taxonomy" id="1738132"/>
    <lineage>
        <taxon>Eukaryota</taxon>
        <taxon>Fungi</taxon>
        <taxon>Dikarya</taxon>
        <taxon>Basidiomycota</taxon>
        <taxon>Agaricomycotina</taxon>
        <taxon>Agaricomycetes</taxon>
        <taxon>Agaricomycetidae</taxon>
        <taxon>Agaricales</taxon>
        <taxon>Marasmiineae</taxon>
        <taxon>Mycenaceae</taxon>
        <taxon>Roridomyces</taxon>
    </lineage>
</organism>
<accession>A0AAD7BKL9</accession>
<dbReference type="Proteomes" id="UP001221142">
    <property type="component" value="Unassembled WGS sequence"/>
</dbReference>
<proteinExistence type="predicted"/>
<dbReference type="InterPro" id="IPR000953">
    <property type="entry name" value="Chromo/chromo_shadow_dom"/>
</dbReference>
<dbReference type="Gene3D" id="2.40.50.40">
    <property type="match status" value="2"/>
</dbReference>
<dbReference type="PANTHER" id="PTHR22812">
    <property type="entry name" value="CHROMOBOX PROTEIN"/>
    <property type="match status" value="1"/>
</dbReference>
<evidence type="ECO:0000256" key="1">
    <source>
        <dbReference type="ARBA" id="ARBA00004123"/>
    </source>
</evidence>
<sequence length="266" mass="29854">MARAVSPVPSQDTSDNEQPKKKTSPSKSKKNEEVVETESEPADEEAGEGGDEEEQEEGVYEIEEILDARKGIFEKGKLGYFVKWLGYEEDQNSWVTEEDAEGAGELINLYWDKVNAKKAASKRGRKSAGVEETASEAGESVSAPPAAKKRGRKSAAAKEEEERPVKKARKSAAADNKKGRSRARVQEEEGSEESIGNMSAHMDDPDWSHLIQIIDTVERVDDKLFVYFTLNTGERIREDSELCGDKFPKMLLRFYESNLRWKEAEQ</sequence>
<keyword evidence="2" id="KW-0539">Nucleus</keyword>
<dbReference type="AlphaFoldDB" id="A0AAD7BKL9"/>
<dbReference type="SMART" id="SM00298">
    <property type="entry name" value="CHROMO"/>
    <property type="match status" value="1"/>
</dbReference>
<comment type="subcellular location">
    <subcellularLocation>
        <location evidence="1">Nucleus</location>
    </subcellularLocation>
</comment>
<dbReference type="GO" id="GO:0006338">
    <property type="term" value="P:chromatin remodeling"/>
    <property type="evidence" value="ECO:0007669"/>
    <property type="project" value="UniProtKB-ARBA"/>
</dbReference>
<evidence type="ECO:0000313" key="5">
    <source>
        <dbReference type="EMBL" id="KAJ7623744.1"/>
    </source>
</evidence>
<dbReference type="InterPro" id="IPR016197">
    <property type="entry name" value="Chromo-like_dom_sf"/>
</dbReference>
<feature type="compositionally biased region" description="Basic and acidic residues" evidence="3">
    <location>
        <begin position="156"/>
        <end position="165"/>
    </location>
</feature>
<dbReference type="EMBL" id="JARKIF010000014">
    <property type="protein sequence ID" value="KAJ7623744.1"/>
    <property type="molecule type" value="Genomic_DNA"/>
</dbReference>
<evidence type="ECO:0000259" key="4">
    <source>
        <dbReference type="PROSITE" id="PS50013"/>
    </source>
</evidence>
<dbReference type="SUPFAM" id="SSF54160">
    <property type="entry name" value="Chromo domain-like"/>
    <property type="match status" value="2"/>
</dbReference>
<dbReference type="Pfam" id="PF01393">
    <property type="entry name" value="Chromo_shadow"/>
    <property type="match status" value="1"/>
</dbReference>
<dbReference type="Pfam" id="PF00385">
    <property type="entry name" value="Chromo"/>
    <property type="match status" value="1"/>
</dbReference>
<protein>
    <recommendedName>
        <fullName evidence="4">Chromo domain-containing protein</fullName>
    </recommendedName>
</protein>
<name>A0AAD7BKL9_9AGAR</name>
<dbReference type="SMART" id="SM00300">
    <property type="entry name" value="ChSh"/>
    <property type="match status" value="1"/>
</dbReference>
<dbReference type="InterPro" id="IPR023780">
    <property type="entry name" value="Chromo_domain"/>
</dbReference>
<dbReference type="PROSITE" id="PS50013">
    <property type="entry name" value="CHROMO_2"/>
    <property type="match status" value="1"/>
</dbReference>
<feature type="domain" description="Chromo" evidence="4">
    <location>
        <begin position="60"/>
        <end position="122"/>
    </location>
</feature>
<dbReference type="GO" id="GO:0005634">
    <property type="term" value="C:nucleus"/>
    <property type="evidence" value="ECO:0007669"/>
    <property type="project" value="UniProtKB-SubCell"/>
</dbReference>
<dbReference type="InterPro" id="IPR051219">
    <property type="entry name" value="Heterochromatin_chromo-domain"/>
</dbReference>